<dbReference type="GO" id="GO:0008528">
    <property type="term" value="F:G protein-coupled peptide receptor activity"/>
    <property type="evidence" value="ECO:0007669"/>
    <property type="project" value="InterPro"/>
</dbReference>
<proteinExistence type="predicted"/>
<dbReference type="PROSITE" id="PS50262">
    <property type="entry name" value="G_PROTEIN_RECEP_F1_2"/>
    <property type="match status" value="1"/>
</dbReference>
<comment type="subcellular location">
    <subcellularLocation>
        <location evidence="1">Membrane</location>
    </subcellularLocation>
</comment>
<dbReference type="PANTHER" id="PTHR46273">
    <property type="entry name" value="MYOSUPPRESSIN RECEPTOR 1, ISOFORM B-RELATED"/>
    <property type="match status" value="1"/>
</dbReference>
<keyword evidence="7" id="KW-1185">Reference proteome</keyword>
<evidence type="ECO:0000313" key="8">
    <source>
        <dbReference type="WBParaSite" id="Minc3s00230g08130"/>
    </source>
</evidence>
<dbReference type="InterPro" id="IPR017452">
    <property type="entry name" value="GPCR_Rhodpsn_7TM"/>
</dbReference>
<dbReference type="AlphaFoldDB" id="A0A914L214"/>
<evidence type="ECO:0000256" key="5">
    <source>
        <dbReference type="SAM" id="Phobius"/>
    </source>
</evidence>
<feature type="transmembrane region" description="Helical" evidence="5">
    <location>
        <begin position="135"/>
        <end position="155"/>
    </location>
</feature>
<dbReference type="Proteomes" id="UP000887563">
    <property type="component" value="Unplaced"/>
</dbReference>
<reference evidence="8" key="1">
    <citation type="submission" date="2022-11" db="UniProtKB">
        <authorList>
            <consortium name="WormBaseParasite"/>
        </authorList>
    </citation>
    <scope>IDENTIFICATION</scope>
</reference>
<evidence type="ECO:0000256" key="1">
    <source>
        <dbReference type="ARBA" id="ARBA00004370"/>
    </source>
</evidence>
<feature type="domain" description="G-protein coupled receptors family 1 profile" evidence="6">
    <location>
        <begin position="28"/>
        <end position="295"/>
    </location>
</feature>
<evidence type="ECO:0000256" key="2">
    <source>
        <dbReference type="ARBA" id="ARBA00022692"/>
    </source>
</evidence>
<dbReference type="InterPro" id="IPR019427">
    <property type="entry name" value="7TM_GPCR_serpentine_rcpt_Srw"/>
</dbReference>
<protein>
    <submittedName>
        <fullName evidence="8">G-protein coupled receptors family 1 profile domain-containing protein</fullName>
    </submittedName>
</protein>
<evidence type="ECO:0000313" key="7">
    <source>
        <dbReference type="Proteomes" id="UP000887563"/>
    </source>
</evidence>
<feature type="transmembrane region" description="Helical" evidence="5">
    <location>
        <begin position="186"/>
        <end position="209"/>
    </location>
</feature>
<dbReference type="CDD" id="cd14978">
    <property type="entry name" value="7tmA_FMRFamide_R-like"/>
    <property type="match status" value="1"/>
</dbReference>
<dbReference type="SUPFAM" id="SSF81321">
    <property type="entry name" value="Family A G protein-coupled receptor-like"/>
    <property type="match status" value="1"/>
</dbReference>
<keyword evidence="4 5" id="KW-0472">Membrane</keyword>
<dbReference type="InterPro" id="IPR053219">
    <property type="entry name" value="GPCR_Dmsr-1"/>
</dbReference>
<feature type="transmembrane region" description="Helical" evidence="5">
    <location>
        <begin position="238"/>
        <end position="264"/>
    </location>
</feature>
<keyword evidence="2 5" id="KW-0812">Transmembrane</keyword>
<dbReference type="GO" id="GO:0005886">
    <property type="term" value="C:plasma membrane"/>
    <property type="evidence" value="ECO:0007669"/>
    <property type="project" value="TreeGrafter"/>
</dbReference>
<feature type="transmembrane region" description="Helical" evidence="5">
    <location>
        <begin position="89"/>
        <end position="115"/>
    </location>
</feature>
<dbReference type="PANTHER" id="PTHR46273:SF2">
    <property type="entry name" value="G-PROTEIN COUPLED RECEPTORS FAMILY 1 PROFILE DOMAIN-CONTAINING PROTEIN"/>
    <property type="match status" value="1"/>
</dbReference>
<sequence length="509" mass="58592">MALDNTGLYNLFVHPFLCLLICPLGVLANFVHILVLTRRKMRRCAINNCLIGIAICDICTMTSYFVYILRFEIWTRITSIKTISYFWATYLHFHATSSICLHTIALYMSVTMALIRWRVMSQPFSKVVVQPILSWKIFGSVTTVVSMLCIPTYLVHDVISFGAHFFSVDISEWARSNNCRYFKLNLFIIGIVLKAIPCFLLLWFTLALMRRLRENNAKRAQLLKDQNKKSLNYDRTTFTLIVVLGVFLLTELPQGVLTILNGIFTNDVHTVFYMNLANLLDLLSLINCYVGFLAYCFLCTKYQQTFVLMIFTWSELFICYYRSESRKSGIPIFKVGVSISRTGNSVLFCRQDPSYSIGTLFKCFGVKRNTVVINQERRKRASRKQSAHKRSLVRSSYNYSKTDCEMPQSHDLTTIFEVEQGQTQIYIDEKSSGSNIGSSDFSISSYSSSSECDQIVLPLSRKQHILVQNPIEKFDMAGWVDRYNQKAWPLFGFSQAFGIPQAFSFIYFV</sequence>
<feature type="transmembrane region" description="Helical" evidence="5">
    <location>
        <begin position="49"/>
        <end position="69"/>
    </location>
</feature>
<feature type="transmembrane region" description="Helical" evidence="5">
    <location>
        <begin position="12"/>
        <end position="37"/>
    </location>
</feature>
<dbReference type="Gene3D" id="1.20.1070.10">
    <property type="entry name" value="Rhodopsin 7-helix transmembrane proteins"/>
    <property type="match status" value="1"/>
</dbReference>
<feature type="transmembrane region" description="Helical" evidence="5">
    <location>
        <begin position="276"/>
        <end position="298"/>
    </location>
</feature>
<dbReference type="Pfam" id="PF10324">
    <property type="entry name" value="7TM_GPCR_Srw"/>
    <property type="match status" value="1"/>
</dbReference>
<name>A0A914L214_MELIC</name>
<evidence type="ECO:0000259" key="6">
    <source>
        <dbReference type="PROSITE" id="PS50262"/>
    </source>
</evidence>
<evidence type="ECO:0000256" key="3">
    <source>
        <dbReference type="ARBA" id="ARBA00022989"/>
    </source>
</evidence>
<dbReference type="WBParaSite" id="Minc3s00230g08130">
    <property type="protein sequence ID" value="Minc3s00230g08130"/>
    <property type="gene ID" value="Minc3s00230g08130"/>
</dbReference>
<organism evidence="7 8">
    <name type="scientific">Meloidogyne incognita</name>
    <name type="common">Southern root-knot nematode worm</name>
    <name type="synonym">Oxyuris incognita</name>
    <dbReference type="NCBI Taxonomy" id="6306"/>
    <lineage>
        <taxon>Eukaryota</taxon>
        <taxon>Metazoa</taxon>
        <taxon>Ecdysozoa</taxon>
        <taxon>Nematoda</taxon>
        <taxon>Chromadorea</taxon>
        <taxon>Rhabditida</taxon>
        <taxon>Tylenchina</taxon>
        <taxon>Tylenchomorpha</taxon>
        <taxon>Tylenchoidea</taxon>
        <taxon>Meloidogynidae</taxon>
        <taxon>Meloidogyninae</taxon>
        <taxon>Meloidogyne</taxon>
        <taxon>Meloidogyne incognita group</taxon>
    </lineage>
</organism>
<keyword evidence="3 5" id="KW-1133">Transmembrane helix</keyword>
<accession>A0A914L214</accession>
<evidence type="ECO:0000256" key="4">
    <source>
        <dbReference type="ARBA" id="ARBA00023136"/>
    </source>
</evidence>